<dbReference type="Pfam" id="PF12473">
    <property type="entry name" value="DUF3694"/>
    <property type="match status" value="2"/>
</dbReference>
<dbReference type="Pfam" id="PF00225">
    <property type="entry name" value="Kinesin"/>
    <property type="match status" value="1"/>
</dbReference>
<dbReference type="GO" id="GO:0007018">
    <property type="term" value="P:microtubule-based movement"/>
    <property type="evidence" value="ECO:0007669"/>
    <property type="project" value="InterPro"/>
</dbReference>
<keyword evidence="5 9" id="KW-0067">ATP-binding</keyword>
<dbReference type="InterPro" id="IPR000253">
    <property type="entry name" value="FHA_dom"/>
</dbReference>
<feature type="domain" description="Kinesin motor" evidence="12">
    <location>
        <begin position="17"/>
        <end position="404"/>
    </location>
</feature>
<dbReference type="GO" id="GO:0003777">
    <property type="term" value="F:microtubule motor activity"/>
    <property type="evidence" value="ECO:0007669"/>
    <property type="project" value="InterPro"/>
</dbReference>
<feature type="coiled-coil region" evidence="10">
    <location>
        <begin position="419"/>
        <end position="459"/>
    </location>
</feature>
<dbReference type="Gene3D" id="6.10.250.2520">
    <property type="match status" value="1"/>
</dbReference>
<gene>
    <name evidence="14" type="ORF">RDWZM_002023</name>
</gene>
<feature type="binding site" evidence="9">
    <location>
        <begin position="152"/>
        <end position="159"/>
    </location>
    <ligand>
        <name>ATP</name>
        <dbReference type="ChEBI" id="CHEBI:30616"/>
    </ligand>
</feature>
<dbReference type="SMART" id="SM01052">
    <property type="entry name" value="CAP_GLY"/>
    <property type="match status" value="1"/>
</dbReference>
<evidence type="ECO:0000256" key="6">
    <source>
        <dbReference type="ARBA" id="ARBA00023054"/>
    </source>
</evidence>
<dbReference type="SMART" id="SM00240">
    <property type="entry name" value="FHA"/>
    <property type="match status" value="1"/>
</dbReference>
<keyword evidence="8" id="KW-0206">Cytoskeleton</keyword>
<feature type="region of interest" description="Disordered" evidence="11">
    <location>
        <begin position="1542"/>
        <end position="1562"/>
    </location>
</feature>
<dbReference type="Gene3D" id="2.30.30.190">
    <property type="entry name" value="CAP Gly-rich-like domain"/>
    <property type="match status" value="1"/>
</dbReference>
<keyword evidence="15" id="KW-1185">Reference proteome</keyword>
<dbReference type="InterPro" id="IPR000938">
    <property type="entry name" value="CAP-Gly_domain"/>
</dbReference>
<comment type="subcellular location">
    <subcellularLocation>
        <location evidence="1">Cytoplasm</location>
        <location evidence="1">Cytoskeleton</location>
    </subcellularLocation>
</comment>
<dbReference type="Pfam" id="PF01302">
    <property type="entry name" value="CAP_GLY"/>
    <property type="match status" value="1"/>
</dbReference>
<protein>
    <recommendedName>
        <fullName evidence="16">Kinesin-like protein KIF13A</fullName>
    </recommendedName>
</protein>
<sequence>MADSSATNGIILHDSDKVKVAIRVRPFNRREIDLKTKCVVEVKGDQTILHHVPVPTTVTGGSVLTPSTKKDSKDGSLSSTPKDNSNNSQANGTNPNGSLTRPPKTFTFDHCFWSFNDADPHYATQEYVFEQLGHSVLDSAFQGYNACIFAYGQTGSGKSYTMMGSPHEKGLIPRLCDAIFERIRVQTEQDPSANFKLEVSYMEIYNEKVHDLLDPAGARHSLKVREHNILGPYVDGLSTLAVSSFEEINSLMAEGNKSRTVASTNMNSESSRSHAVFTLTLTCSIYDPNADVRGERVSKMSLVDLAGSERAVKTGAVGERLKEGSNINKSLTTLGLVISKLADQASGKRREQFVPYRDSVLTWLLKDNLGGNSKTIMISTISPAADSYEETLSTLRYADRAKRIVNHAVINEDPNNRIIRELREEVEQLREQLMHATVQTELQERLVESEKLIREMEQTWEEKLRKTEKIHQERQQALEKMGISVQSSGIAVEKDRYYLVNLNADPSMNALLVYYLKELTLIGGADHSVEQDIQLSGVGIQPEHAIIEIDREHNQIWMEPINGARTYVNGRSIQERVLLRNGDRILWGNNHFFSLNCPTTSNMNRSINNNNNSEDIVDYADYHYARDEMLSCNNPDLEATIFALERQFDEPYRNQPMQSSFHQQMKMIQSPHGNDSFGGSQSFLPGSSKFGGSMIGRLSGSSLNLASPAGLATYKRMEKLAQEREENFRISLSKLREEIATANTLAHEANLISDEMRRGTEFKVTLQIPAANLSPNRLRRGMFVSEPAILVRRKNHPQQIWSKEKFELNLIEMRELYAEWKERQNEKKFLNQTSIDSDMSTLSAETNFSPGSSPRIEHRNDPFYERQENHLLIGVANIFLEVLMQDVMLDYHVPIISQQGEVAGKLWVEFGRIEGHFGERIADASASDIETNSSDDGSQPDETIIATNQPLRSNQVRLRLQIKCARGLPPELSNFVFCQYSMWGYPDLIAVPASSVEAGSDYLENNSTNSATPKSLNIANVNSDEKIFRFNNQRDFCITLSEEFLEHCTDGALSIEVWGHRISALNLSNRLKTDWGIHEEQNKICQSLADRWSELKRKLELWVEIHELNDQGEYMPVEVQPQPDVCTGGVYQLRQGQQRRISVTISPTSDVGTLPLICDSILWVAVGCVSVRPKTLKSLDSYQEGDLSQLREKWNDILAKRQEYLSEQINESMAKTNKTNEEVDRENRLMNQWISLVEERNASKCPLPGSEIPGAPVDDWEPSPGMENHIPVIFLDLNTDDLNLTSSRVTEIPGSNSILPKEHNGSPFFNLPIVSANTDCDVNTAVALWDSSIHESGQLNRLTEPNERIFLIVKVCVRLSHPAVIDIVLRKRIAINVYKKQSITKTIFKRISRADIPLMGTGITYEVVSSIPKASEDIEDRESLALLAASGLDLTACDGESYIERYTKSVSAVESILALDRLRQEVAVREQLTKKTRFPTRSTIHQTVSGTPNNGLSNNLLGGGTGDALRKTVSVPNMANIAQQFGSHRPATIVGHQTLDNRTISSAVTTPANTGGGSRPINGQILLGDGRGDSSFDLPYSYLSNAAASIRQKASSLFGSMTGLNQLTNEIEPNDIHLHQQASSNSNFVDSKAGVATSSPISSMMSPLSSTSATKQLKPMCTVLEEQNSREDEMSSLEMSNSTQSNRAKIKTSPLKHDNDEDQCFIVFNDRRSQSRSPIGRQLQTLTLMDDDDDDIDDEVVHLNQMRTDTTTPTYSISSSSGYEGNSLSQTTTTDAPGTGTPISNESVPGSNPSSLSMPSSTTGSGDEYESEESAMVNVINVSKLETIPDWMVVGESVRISPDSKLGVIAFIGETQFSSGIWIGVILDTPTGKNDGTVNGVAYFECKPKFGIFVKPDKLKCDPKGRALRQTATKVNGNRK</sequence>
<keyword evidence="2" id="KW-0963">Cytoplasm</keyword>
<evidence type="ECO:0000256" key="4">
    <source>
        <dbReference type="ARBA" id="ARBA00022741"/>
    </source>
</evidence>
<keyword evidence="4 9" id="KW-0547">Nucleotide-binding</keyword>
<feature type="compositionally biased region" description="Low complexity" evidence="11">
    <location>
        <begin position="1789"/>
        <end position="1806"/>
    </location>
</feature>
<dbReference type="CDD" id="cd22706">
    <property type="entry name" value="FHA_KIF13"/>
    <property type="match status" value="1"/>
</dbReference>
<dbReference type="InterPro" id="IPR001752">
    <property type="entry name" value="Kinesin_motor_dom"/>
</dbReference>
<evidence type="ECO:0000256" key="10">
    <source>
        <dbReference type="SAM" id="Coils"/>
    </source>
</evidence>
<dbReference type="InterPro" id="IPR022140">
    <property type="entry name" value="Kinesin-like_KIF1-typ"/>
</dbReference>
<evidence type="ECO:0000313" key="14">
    <source>
        <dbReference type="EMBL" id="KAJ6223478.1"/>
    </source>
</evidence>
<keyword evidence="3" id="KW-0493">Microtubule</keyword>
<dbReference type="PRINTS" id="PR00380">
    <property type="entry name" value="KINESINHEAVY"/>
</dbReference>
<name>A0A9Q0RPI6_BLOTA</name>
<feature type="region of interest" description="Disordered" evidence="11">
    <location>
        <begin position="59"/>
        <end position="102"/>
    </location>
</feature>
<dbReference type="InterPro" id="IPR036859">
    <property type="entry name" value="CAP-Gly_dom_sf"/>
</dbReference>
<evidence type="ECO:0000256" key="11">
    <source>
        <dbReference type="SAM" id="MobiDB-lite"/>
    </source>
</evidence>
<dbReference type="PROSITE" id="PS50067">
    <property type="entry name" value="KINESIN_MOTOR_2"/>
    <property type="match status" value="1"/>
</dbReference>
<dbReference type="Gene3D" id="2.60.200.20">
    <property type="match status" value="1"/>
</dbReference>
<feature type="compositionally biased region" description="Low complexity" evidence="11">
    <location>
        <begin position="1748"/>
        <end position="1761"/>
    </location>
</feature>
<evidence type="ECO:0000256" key="1">
    <source>
        <dbReference type="ARBA" id="ARBA00004245"/>
    </source>
</evidence>
<evidence type="ECO:0000259" key="13">
    <source>
        <dbReference type="PROSITE" id="PS50245"/>
    </source>
</evidence>
<feature type="compositionally biased region" description="Polar residues" evidence="11">
    <location>
        <begin position="75"/>
        <end position="99"/>
    </location>
</feature>
<feature type="compositionally biased region" description="Polar residues" evidence="11">
    <location>
        <begin position="1542"/>
        <end position="1553"/>
    </location>
</feature>
<dbReference type="InterPro" id="IPR027417">
    <property type="entry name" value="P-loop_NTPase"/>
</dbReference>
<dbReference type="InterPro" id="IPR008984">
    <property type="entry name" value="SMAD_FHA_dom_sf"/>
</dbReference>
<organism evidence="14 15">
    <name type="scientific">Blomia tropicalis</name>
    <name type="common">Mite</name>
    <dbReference type="NCBI Taxonomy" id="40697"/>
    <lineage>
        <taxon>Eukaryota</taxon>
        <taxon>Metazoa</taxon>
        <taxon>Ecdysozoa</taxon>
        <taxon>Arthropoda</taxon>
        <taxon>Chelicerata</taxon>
        <taxon>Arachnida</taxon>
        <taxon>Acari</taxon>
        <taxon>Acariformes</taxon>
        <taxon>Sarcoptiformes</taxon>
        <taxon>Astigmata</taxon>
        <taxon>Glycyphagoidea</taxon>
        <taxon>Echimyopodidae</taxon>
        <taxon>Blomia</taxon>
    </lineage>
</organism>
<evidence type="ECO:0000256" key="9">
    <source>
        <dbReference type="PROSITE-ProRule" id="PRU00283"/>
    </source>
</evidence>
<feature type="region of interest" description="Disordered" evidence="11">
    <location>
        <begin position="1667"/>
        <end position="1696"/>
    </location>
</feature>
<dbReference type="SUPFAM" id="SSF74924">
    <property type="entry name" value="Cap-Gly domain"/>
    <property type="match status" value="1"/>
</dbReference>
<dbReference type="PROSITE" id="PS50245">
    <property type="entry name" value="CAP_GLY_2"/>
    <property type="match status" value="1"/>
</dbReference>
<keyword evidence="6 10" id="KW-0175">Coiled coil</keyword>
<dbReference type="PROSITE" id="PS00845">
    <property type="entry name" value="CAP_GLY_1"/>
    <property type="match status" value="1"/>
</dbReference>
<evidence type="ECO:0000259" key="12">
    <source>
        <dbReference type="PROSITE" id="PS50067"/>
    </source>
</evidence>
<keyword evidence="7 9" id="KW-0505">Motor protein</keyword>
<feature type="compositionally biased region" description="Polar residues" evidence="11">
    <location>
        <begin position="1677"/>
        <end position="1687"/>
    </location>
</feature>
<evidence type="ECO:0000256" key="7">
    <source>
        <dbReference type="ARBA" id="ARBA00023175"/>
    </source>
</evidence>
<evidence type="ECO:0000256" key="5">
    <source>
        <dbReference type="ARBA" id="ARBA00022840"/>
    </source>
</evidence>
<dbReference type="GO" id="GO:0008017">
    <property type="term" value="F:microtubule binding"/>
    <property type="evidence" value="ECO:0007669"/>
    <property type="project" value="InterPro"/>
</dbReference>
<evidence type="ECO:0000256" key="8">
    <source>
        <dbReference type="ARBA" id="ARBA00023212"/>
    </source>
</evidence>
<dbReference type="EMBL" id="JAPWDV010000001">
    <property type="protein sequence ID" value="KAJ6223478.1"/>
    <property type="molecule type" value="Genomic_DNA"/>
</dbReference>
<feature type="region of interest" description="Disordered" evidence="11">
    <location>
        <begin position="1742"/>
        <end position="1812"/>
    </location>
</feature>
<comment type="similarity">
    <text evidence="9">Belongs to the TRAFAC class myosin-kinesin ATPase superfamily. Kinesin family.</text>
</comment>
<dbReference type="SMART" id="SM00129">
    <property type="entry name" value="KISc"/>
    <property type="match status" value="1"/>
</dbReference>
<dbReference type="Pfam" id="PF00498">
    <property type="entry name" value="FHA"/>
    <property type="match status" value="1"/>
</dbReference>
<dbReference type="SUPFAM" id="SSF49879">
    <property type="entry name" value="SMAD/FHA domain"/>
    <property type="match status" value="1"/>
</dbReference>
<evidence type="ECO:0000256" key="2">
    <source>
        <dbReference type="ARBA" id="ARBA00022490"/>
    </source>
</evidence>
<dbReference type="InterPro" id="IPR032405">
    <property type="entry name" value="Kinesin_assoc"/>
</dbReference>
<dbReference type="InterPro" id="IPR036961">
    <property type="entry name" value="Kinesin_motor_dom_sf"/>
</dbReference>
<evidence type="ECO:0000256" key="3">
    <source>
        <dbReference type="ARBA" id="ARBA00022701"/>
    </source>
</evidence>
<dbReference type="GO" id="GO:0005874">
    <property type="term" value="C:microtubule"/>
    <property type="evidence" value="ECO:0007669"/>
    <property type="project" value="UniProtKB-KW"/>
</dbReference>
<dbReference type="Pfam" id="PF12423">
    <property type="entry name" value="KIF1B"/>
    <property type="match status" value="1"/>
</dbReference>
<dbReference type="InterPro" id="IPR022164">
    <property type="entry name" value="Kinesin-like"/>
</dbReference>
<dbReference type="PANTHER" id="PTHR47117">
    <property type="entry name" value="STAR-RELATED LIPID TRANSFER PROTEIN 9"/>
    <property type="match status" value="1"/>
</dbReference>
<dbReference type="PROSITE" id="PS00411">
    <property type="entry name" value="KINESIN_MOTOR_1"/>
    <property type="match status" value="1"/>
</dbReference>
<accession>A0A9Q0RPI6</accession>
<evidence type="ECO:0008006" key="16">
    <source>
        <dbReference type="Google" id="ProtNLM"/>
    </source>
</evidence>
<dbReference type="SUPFAM" id="SSF52540">
    <property type="entry name" value="P-loop containing nucleoside triphosphate hydrolases"/>
    <property type="match status" value="1"/>
</dbReference>
<dbReference type="OMA" id="MAIQTEH"/>
<dbReference type="FunFam" id="3.40.850.10:FF:000021">
    <property type="entry name" value="kinesin-like protein KIF16B isoform X1"/>
    <property type="match status" value="1"/>
</dbReference>
<comment type="caution">
    <text evidence="14">The sequence shown here is derived from an EMBL/GenBank/DDBJ whole genome shotgun (WGS) entry which is preliminary data.</text>
</comment>
<dbReference type="CDD" id="cd01365">
    <property type="entry name" value="KISc_KIF1A_KIF1B"/>
    <property type="match status" value="1"/>
</dbReference>
<dbReference type="Pfam" id="PF16183">
    <property type="entry name" value="Kinesin_assoc"/>
    <property type="match status" value="1"/>
</dbReference>
<evidence type="ECO:0000313" key="15">
    <source>
        <dbReference type="Proteomes" id="UP001142055"/>
    </source>
</evidence>
<dbReference type="Gene3D" id="3.40.850.10">
    <property type="entry name" value="Kinesin motor domain"/>
    <property type="match status" value="1"/>
</dbReference>
<dbReference type="GO" id="GO:0005524">
    <property type="term" value="F:ATP binding"/>
    <property type="evidence" value="ECO:0007669"/>
    <property type="project" value="UniProtKB-UniRule"/>
</dbReference>
<proteinExistence type="inferred from homology"/>
<feature type="compositionally biased region" description="Low complexity" evidence="11">
    <location>
        <begin position="1771"/>
        <end position="1782"/>
    </location>
</feature>
<reference evidence="14" key="1">
    <citation type="submission" date="2022-12" db="EMBL/GenBank/DDBJ databases">
        <title>Genome assemblies of Blomia tropicalis.</title>
        <authorList>
            <person name="Cui Y."/>
        </authorList>
    </citation>
    <scope>NUCLEOTIDE SEQUENCE</scope>
    <source>
        <tissue evidence="14">Adult mites</tissue>
    </source>
</reference>
<dbReference type="Proteomes" id="UP001142055">
    <property type="component" value="Chromosome 1"/>
</dbReference>
<dbReference type="FunFam" id="2.30.30.190:FF:000014">
    <property type="entry name" value="Uncharacterized protein, isoform E"/>
    <property type="match status" value="1"/>
</dbReference>
<dbReference type="InterPro" id="IPR019821">
    <property type="entry name" value="Kinesin_motor_CS"/>
</dbReference>
<feature type="domain" description="CAP-Gly" evidence="13">
    <location>
        <begin position="1853"/>
        <end position="1895"/>
    </location>
</feature>